<dbReference type="AlphaFoldDB" id="A0A0G4FM74"/>
<evidence type="ECO:0000256" key="1">
    <source>
        <dbReference type="SAM" id="MobiDB-lite"/>
    </source>
</evidence>
<accession>A0A0G4FM74</accession>
<reference evidence="2 3" key="1">
    <citation type="submission" date="2014-11" db="EMBL/GenBank/DDBJ databases">
        <authorList>
            <person name="Zhu J."/>
            <person name="Qi W."/>
            <person name="Song R."/>
        </authorList>
    </citation>
    <scope>NUCLEOTIDE SEQUENCE [LARGE SCALE GENOMIC DNA]</scope>
</reference>
<dbReference type="VEuPathDB" id="CryptoDB:Vbra_15708"/>
<feature type="compositionally biased region" description="Polar residues" evidence="1">
    <location>
        <begin position="42"/>
        <end position="75"/>
    </location>
</feature>
<gene>
    <name evidence="2" type="ORF">Vbra_15708</name>
</gene>
<feature type="compositionally biased region" description="Polar residues" evidence="1">
    <location>
        <begin position="8"/>
        <end position="18"/>
    </location>
</feature>
<dbReference type="EMBL" id="CDMY01000465">
    <property type="protein sequence ID" value="CEM15084.1"/>
    <property type="molecule type" value="Genomic_DNA"/>
</dbReference>
<organism evidence="2 3">
    <name type="scientific">Vitrella brassicaformis (strain CCMP3155)</name>
    <dbReference type="NCBI Taxonomy" id="1169540"/>
    <lineage>
        <taxon>Eukaryota</taxon>
        <taxon>Sar</taxon>
        <taxon>Alveolata</taxon>
        <taxon>Colpodellida</taxon>
        <taxon>Vitrellaceae</taxon>
        <taxon>Vitrella</taxon>
    </lineage>
</organism>
<name>A0A0G4FM74_VITBC</name>
<dbReference type="InParanoid" id="A0A0G4FM74"/>
<evidence type="ECO:0000313" key="3">
    <source>
        <dbReference type="Proteomes" id="UP000041254"/>
    </source>
</evidence>
<evidence type="ECO:0000313" key="2">
    <source>
        <dbReference type="EMBL" id="CEM15084.1"/>
    </source>
</evidence>
<protein>
    <submittedName>
        <fullName evidence="2">Uncharacterized protein</fullName>
    </submittedName>
</protein>
<sequence>MSGKDQYKSSGWNAQGNRWTDRGDGNAQGGSYRYDNYDGQGVNRSYYYQNANGSTYHGTKDAQGNQTGGTYTRPNENPRYVGAPKK</sequence>
<dbReference type="Proteomes" id="UP000041254">
    <property type="component" value="Unassembled WGS sequence"/>
</dbReference>
<dbReference type="OrthoDB" id="5415522at2759"/>
<proteinExistence type="predicted"/>
<feature type="region of interest" description="Disordered" evidence="1">
    <location>
        <begin position="1"/>
        <end position="86"/>
    </location>
</feature>
<keyword evidence="3" id="KW-1185">Reference proteome</keyword>